<gene>
    <name evidence="2" type="ORF">PFISCL1PPCAC_25590</name>
</gene>
<keyword evidence="1" id="KW-0175">Coiled coil</keyword>
<accession>A0AAV5WSI5</accession>
<feature type="non-terminal residue" evidence="2">
    <location>
        <position position="139"/>
    </location>
</feature>
<feature type="coiled-coil region" evidence="1">
    <location>
        <begin position="50"/>
        <end position="84"/>
    </location>
</feature>
<name>A0AAV5WSI5_9BILA</name>
<evidence type="ECO:0000313" key="3">
    <source>
        <dbReference type="Proteomes" id="UP001432322"/>
    </source>
</evidence>
<sequence length="139" mass="16339">ADRFLMSKISKNVLPYLKNQSMPEELLEYALIVADRVHNNHEIIPGLARLFDVERRLEASEKEKNELAATSEKIQSELEKEKKKKPNYVKMKKLMESDDKKTAGFHLICYDSTRKTVEHEDYFYAPFLPSIAEREFRSE</sequence>
<dbReference type="AlphaFoldDB" id="A0AAV5WSI5"/>
<feature type="non-terminal residue" evidence="2">
    <location>
        <position position="1"/>
    </location>
</feature>
<proteinExistence type="predicted"/>
<evidence type="ECO:0000256" key="1">
    <source>
        <dbReference type="SAM" id="Coils"/>
    </source>
</evidence>
<comment type="caution">
    <text evidence="2">The sequence shown here is derived from an EMBL/GenBank/DDBJ whole genome shotgun (WGS) entry which is preliminary data.</text>
</comment>
<dbReference type="Proteomes" id="UP001432322">
    <property type="component" value="Unassembled WGS sequence"/>
</dbReference>
<evidence type="ECO:0000313" key="2">
    <source>
        <dbReference type="EMBL" id="GMT34293.1"/>
    </source>
</evidence>
<dbReference type="EMBL" id="BTSY01000006">
    <property type="protein sequence ID" value="GMT34293.1"/>
    <property type="molecule type" value="Genomic_DNA"/>
</dbReference>
<protein>
    <submittedName>
        <fullName evidence="2">Uncharacterized protein</fullName>
    </submittedName>
</protein>
<keyword evidence="3" id="KW-1185">Reference proteome</keyword>
<reference evidence="2" key="1">
    <citation type="submission" date="2023-10" db="EMBL/GenBank/DDBJ databases">
        <title>Genome assembly of Pristionchus species.</title>
        <authorList>
            <person name="Yoshida K."/>
            <person name="Sommer R.J."/>
        </authorList>
    </citation>
    <scope>NUCLEOTIDE SEQUENCE</scope>
    <source>
        <strain evidence="2">RS5133</strain>
    </source>
</reference>
<organism evidence="2 3">
    <name type="scientific">Pristionchus fissidentatus</name>
    <dbReference type="NCBI Taxonomy" id="1538716"/>
    <lineage>
        <taxon>Eukaryota</taxon>
        <taxon>Metazoa</taxon>
        <taxon>Ecdysozoa</taxon>
        <taxon>Nematoda</taxon>
        <taxon>Chromadorea</taxon>
        <taxon>Rhabditida</taxon>
        <taxon>Rhabditina</taxon>
        <taxon>Diplogasteromorpha</taxon>
        <taxon>Diplogasteroidea</taxon>
        <taxon>Neodiplogasteridae</taxon>
        <taxon>Pristionchus</taxon>
    </lineage>
</organism>